<dbReference type="Gene3D" id="3.60.10.10">
    <property type="entry name" value="Endonuclease/exonuclease/phosphatase"/>
    <property type="match status" value="1"/>
</dbReference>
<proteinExistence type="predicted"/>
<protein>
    <recommendedName>
        <fullName evidence="2">Endonuclease/exonuclease/phosphatase domain-containing protein</fullName>
    </recommendedName>
</protein>
<dbReference type="PANTHER" id="PTHR33481:SF1">
    <property type="entry name" value="ENDONUCLEASE_EXONUCLEASE_PHOSPHATASE DOMAIN-CONTAINING PROTEIN-RELATED"/>
    <property type="match status" value="1"/>
</dbReference>
<feature type="domain" description="Endonuclease/exonuclease/phosphatase" evidence="2">
    <location>
        <begin position="46"/>
        <end position="149"/>
    </location>
</feature>
<evidence type="ECO:0000259" key="2">
    <source>
        <dbReference type="Pfam" id="PF14529"/>
    </source>
</evidence>
<dbReference type="Proteomes" id="UP000199069">
    <property type="component" value="Unassembled WGS sequence"/>
</dbReference>
<dbReference type="GO" id="GO:0003824">
    <property type="term" value="F:catalytic activity"/>
    <property type="evidence" value="ECO:0007669"/>
    <property type="project" value="InterPro"/>
</dbReference>
<feature type="signal peptide" evidence="1">
    <location>
        <begin position="1"/>
        <end position="22"/>
    </location>
</feature>
<dbReference type="SUPFAM" id="SSF56219">
    <property type="entry name" value="DNase I-like"/>
    <property type="match status" value="1"/>
</dbReference>
<keyword evidence="4" id="KW-1185">Reference proteome</keyword>
<evidence type="ECO:0000313" key="3">
    <source>
        <dbReference type="EMBL" id="CTR06583.1"/>
    </source>
</evidence>
<dbReference type="AlphaFoldDB" id="A0A0K3CCE5"/>
<dbReference type="STRING" id="5286.A0A0K3CCE5"/>
<dbReference type="InterPro" id="IPR036691">
    <property type="entry name" value="Endo/exonu/phosph_ase_sf"/>
</dbReference>
<evidence type="ECO:0000313" key="4">
    <source>
        <dbReference type="Proteomes" id="UP000199069"/>
    </source>
</evidence>
<dbReference type="Pfam" id="PF14529">
    <property type="entry name" value="Exo_endo_phos_2"/>
    <property type="match status" value="1"/>
</dbReference>
<organism evidence="3 4">
    <name type="scientific">Rhodotorula toruloides</name>
    <name type="common">Yeast</name>
    <name type="synonym">Rhodosporidium toruloides</name>
    <dbReference type="NCBI Taxonomy" id="5286"/>
    <lineage>
        <taxon>Eukaryota</taxon>
        <taxon>Fungi</taxon>
        <taxon>Dikarya</taxon>
        <taxon>Basidiomycota</taxon>
        <taxon>Pucciniomycotina</taxon>
        <taxon>Microbotryomycetes</taxon>
        <taxon>Sporidiobolales</taxon>
        <taxon>Sporidiobolaceae</taxon>
        <taxon>Rhodotorula</taxon>
    </lineage>
</organism>
<keyword evidence="1" id="KW-0732">Signal</keyword>
<sequence>MTNPASIRPIILLSARLGPAATSQVAVYSGDVVAVDVELSTGEKARIVSIYNPCNDKYAPRSHSTLTILPPLLAATPTSSLVVIAGDFNLSHPDWDKSVGEPEDEAEEAVRTFSNAGLTHFLPPDTPTYYPHTHSHPPKPLDLIICSLPTTYTPQPRRAFRRTDPDILERAFLNVISRLPTSPLLTAVNIDKRAVQLTDALQTAVSAATPFARARAGRVVPWWSATITSAEVEEDAPVEPMPAPLPWPELHECEVVSAIMQARPFAASGPDGIPNHVLQLLLPHLFPHKKPPDGVSNIVLQAAWPALKTRLVPLLAASLRLGHLPTSWHDATGVVLKKPKKDDYSLTKLYRLICFERCISKLLELIVARRITHLVDSLKLLPTNHFG</sequence>
<feature type="chain" id="PRO_5005495309" description="Endonuclease/exonuclease/phosphatase domain-containing protein" evidence="1">
    <location>
        <begin position="23"/>
        <end position="387"/>
    </location>
</feature>
<reference evidence="3 4" key="1">
    <citation type="submission" date="2015-07" db="EMBL/GenBank/DDBJ databases">
        <authorList>
            <person name="Cajimat M.N.B."/>
            <person name="Milazzo M.L."/>
            <person name="Fulhorst C.F."/>
        </authorList>
    </citation>
    <scope>NUCLEOTIDE SEQUENCE [LARGE SCALE GENOMIC DNA]</scope>
    <source>
        <strain evidence="3">Single colony</strain>
    </source>
</reference>
<dbReference type="PANTHER" id="PTHR33481">
    <property type="entry name" value="REVERSE TRANSCRIPTASE"/>
    <property type="match status" value="1"/>
</dbReference>
<gene>
    <name evidence="3" type="primary">FGENESH: predicted gene_4.220</name>
    <name evidence="3" type="ORF">BN2166_0024440</name>
</gene>
<dbReference type="EMBL" id="CWKI01000004">
    <property type="protein sequence ID" value="CTR06583.1"/>
    <property type="molecule type" value="Genomic_DNA"/>
</dbReference>
<dbReference type="InterPro" id="IPR005135">
    <property type="entry name" value="Endo/exonuclease/phosphatase"/>
</dbReference>
<evidence type="ECO:0000256" key="1">
    <source>
        <dbReference type="SAM" id="SignalP"/>
    </source>
</evidence>
<accession>A0A0K3CCE5</accession>
<dbReference type="OMA" id="WWSATIT"/>
<name>A0A0K3CCE5_RHOTO</name>